<comment type="similarity">
    <text evidence="3">Belongs to the GLI C2H2-type zinc-finger protein family.</text>
</comment>
<feature type="domain" description="C2H2-type" evidence="18">
    <location>
        <begin position="390"/>
        <end position="418"/>
    </location>
</feature>
<keyword evidence="8" id="KW-0677">Repeat</keyword>
<evidence type="ECO:0000313" key="20">
    <source>
        <dbReference type="RefSeq" id="XP_030883213.1"/>
    </source>
</evidence>
<protein>
    <submittedName>
        <fullName evidence="20">Transcriptional activator GLI3</fullName>
    </submittedName>
</protein>
<keyword evidence="11" id="KW-0805">Transcription regulation</keyword>
<dbReference type="FunFam" id="3.30.160.60:FF:000068">
    <property type="entry name" value="GLI family zinc finger 3"/>
    <property type="match status" value="1"/>
</dbReference>
<dbReference type="Gene3D" id="3.30.160.60">
    <property type="entry name" value="Classic Zinc Finger"/>
    <property type="match status" value="4"/>
</dbReference>
<dbReference type="InterPro" id="IPR013087">
    <property type="entry name" value="Znf_C2H2_type"/>
</dbReference>
<feature type="compositionally biased region" description="Basic and acidic residues" evidence="17">
    <location>
        <begin position="275"/>
        <end position="288"/>
    </location>
</feature>
<evidence type="ECO:0000256" key="15">
    <source>
        <dbReference type="ARBA" id="ARBA00023242"/>
    </source>
</evidence>
<dbReference type="KEGG" id="lww:115940696"/>
<dbReference type="GO" id="GO:0005634">
    <property type="term" value="C:nucleus"/>
    <property type="evidence" value="ECO:0007669"/>
    <property type="project" value="UniProtKB-SubCell"/>
</dbReference>
<dbReference type="GO" id="GO:0008270">
    <property type="term" value="F:zinc ion binding"/>
    <property type="evidence" value="ECO:0007669"/>
    <property type="project" value="UniProtKB-KW"/>
</dbReference>
<evidence type="ECO:0000256" key="5">
    <source>
        <dbReference type="ARBA" id="ARBA00022491"/>
    </source>
</evidence>
<keyword evidence="5" id="KW-0678">Repressor</keyword>
<dbReference type="SMART" id="SM00355">
    <property type="entry name" value="ZnF_C2H2"/>
    <property type="match status" value="4"/>
</dbReference>
<feature type="compositionally biased region" description="Polar residues" evidence="17">
    <location>
        <begin position="1"/>
        <end position="10"/>
    </location>
</feature>
<keyword evidence="15" id="KW-0539">Nucleus</keyword>
<keyword evidence="19" id="KW-1185">Reference proteome</keyword>
<dbReference type="Pfam" id="PF23561">
    <property type="entry name" value="zf-C2H2_15"/>
    <property type="match status" value="1"/>
</dbReference>
<keyword evidence="6" id="KW-0597">Phosphoprotein</keyword>
<keyword evidence="4" id="KW-0963">Cytoplasm</keyword>
<dbReference type="InterPro" id="IPR036236">
    <property type="entry name" value="Znf_C2H2_sf"/>
</dbReference>
<evidence type="ECO:0000256" key="12">
    <source>
        <dbReference type="ARBA" id="ARBA00023125"/>
    </source>
</evidence>
<evidence type="ECO:0000256" key="16">
    <source>
        <dbReference type="PROSITE-ProRule" id="PRU00042"/>
    </source>
</evidence>
<dbReference type="GeneID" id="115940696"/>
<dbReference type="RefSeq" id="XP_030883213.1">
    <property type="nucleotide sequence ID" value="XM_031027353.1"/>
</dbReference>
<proteinExistence type="inferred from homology"/>
<sequence length="418" mass="46919">MEAQSHSSTTTEKKKVENSIVKCSSRDVSEKAVASSTTSNEDESPGQTYHRERRNAVTMQPQSVQGLGKISEEPSTSSEERASLIKKEIHGSLPHLAEPSVPYRGAVFAMDPRNGYMEPHYHPSHLFPAFHPPVPIDARHHEGRYHYDPSPIPPLHVPALSFTYPSAPVSLHMHQQILSRQQSLGSAFGHSPPLIHPAPTFPTQRPIPGIPTVLNPVQVSSGPSESSQNKPTSESAVSSTGDLMHNKRSKIKPDEDLPSPGPRGPQEQPEGTTLVKEEGDKDESKQEPEVIYETNCHWEGCTREFDTQEQLVHHINNDHIHGEKKEFVCRWLDCSREQKPFKAQYMLVVHMRRHTGEKPHKCTFEGCTKAYSRLENLKTHLRSHTGEKPYVCEHEGCNKAFSNASDRAKHQNRTHSNE</sequence>
<evidence type="ECO:0000256" key="8">
    <source>
        <dbReference type="ARBA" id="ARBA00022737"/>
    </source>
</evidence>
<dbReference type="FunFam" id="3.30.160.60:FF:000048">
    <property type="entry name" value="GLI family zinc finger 3"/>
    <property type="match status" value="1"/>
</dbReference>
<name>A0A7F8QSD4_LEPWE</name>
<dbReference type="InterPro" id="IPR056436">
    <property type="entry name" value="Znf-C2H2_ZIC1-5/GLI1-3-like"/>
</dbReference>
<organism evidence="19 20">
    <name type="scientific">Leptonychotes weddellii</name>
    <name type="common">Weddell seal</name>
    <name type="synonym">Otaria weddellii</name>
    <dbReference type="NCBI Taxonomy" id="9713"/>
    <lineage>
        <taxon>Eukaryota</taxon>
        <taxon>Metazoa</taxon>
        <taxon>Chordata</taxon>
        <taxon>Craniata</taxon>
        <taxon>Vertebrata</taxon>
        <taxon>Euteleostomi</taxon>
        <taxon>Mammalia</taxon>
        <taxon>Eutheria</taxon>
        <taxon>Laurasiatheria</taxon>
        <taxon>Carnivora</taxon>
        <taxon>Caniformia</taxon>
        <taxon>Pinnipedia</taxon>
        <taxon>Phocidae</taxon>
        <taxon>Monachinae</taxon>
        <taxon>Lobodontini</taxon>
        <taxon>Leptonychotes</taxon>
    </lineage>
</organism>
<evidence type="ECO:0000256" key="3">
    <source>
        <dbReference type="ARBA" id="ARBA00010831"/>
    </source>
</evidence>
<feature type="domain" description="C2H2-type" evidence="18">
    <location>
        <begin position="294"/>
        <end position="326"/>
    </location>
</feature>
<accession>A0A7F8QSD4</accession>
<dbReference type="PANTHER" id="PTHR45718:SF5">
    <property type="entry name" value="TRANSCRIPTIONAL ACTIVATOR GLI3"/>
    <property type="match status" value="1"/>
</dbReference>
<feature type="domain" description="C2H2-type" evidence="18">
    <location>
        <begin position="332"/>
        <end position="359"/>
    </location>
</feature>
<evidence type="ECO:0000256" key="2">
    <source>
        <dbReference type="ARBA" id="ARBA00004496"/>
    </source>
</evidence>
<gene>
    <name evidence="20" type="primary">LOC115940696</name>
</gene>
<evidence type="ECO:0000256" key="9">
    <source>
        <dbReference type="ARBA" id="ARBA00022771"/>
    </source>
</evidence>
<keyword evidence="9 16" id="KW-0863">Zinc-finger</keyword>
<dbReference type="Pfam" id="PF00096">
    <property type="entry name" value="zf-C2H2"/>
    <property type="match status" value="2"/>
</dbReference>
<dbReference type="AlphaFoldDB" id="A0A7F8QSD4"/>
<keyword evidence="10" id="KW-0862">Zinc</keyword>
<evidence type="ECO:0000256" key="14">
    <source>
        <dbReference type="ARBA" id="ARBA00023163"/>
    </source>
</evidence>
<evidence type="ECO:0000256" key="13">
    <source>
        <dbReference type="ARBA" id="ARBA00023159"/>
    </source>
</evidence>
<keyword evidence="13" id="KW-0010">Activator</keyword>
<dbReference type="PANTHER" id="PTHR45718">
    <property type="entry name" value="TRANSCRIPTIONAL ACTIVATOR CUBITUS INTERRUPTUS"/>
    <property type="match status" value="1"/>
</dbReference>
<reference evidence="20" key="1">
    <citation type="submission" date="2025-08" db="UniProtKB">
        <authorList>
            <consortium name="RefSeq"/>
        </authorList>
    </citation>
    <scope>IDENTIFICATION</scope>
    <source>
        <tissue evidence="20">Liver</tissue>
    </source>
</reference>
<feature type="region of interest" description="Disordered" evidence="17">
    <location>
        <begin position="182"/>
        <end position="289"/>
    </location>
</feature>
<evidence type="ECO:0000256" key="4">
    <source>
        <dbReference type="ARBA" id="ARBA00022490"/>
    </source>
</evidence>
<dbReference type="OrthoDB" id="3214149at2759"/>
<keyword evidence="12" id="KW-0238">DNA-binding</keyword>
<evidence type="ECO:0000256" key="10">
    <source>
        <dbReference type="ARBA" id="ARBA00022833"/>
    </source>
</evidence>
<dbReference type="GO" id="GO:0005737">
    <property type="term" value="C:cytoplasm"/>
    <property type="evidence" value="ECO:0007669"/>
    <property type="project" value="UniProtKB-SubCell"/>
</dbReference>
<dbReference type="FunFam" id="3.30.160.60:FF:000031">
    <property type="entry name" value="GLI family zinc finger 3"/>
    <property type="match status" value="1"/>
</dbReference>
<dbReference type="InterPro" id="IPR043359">
    <property type="entry name" value="GLI-like"/>
</dbReference>
<feature type="domain" description="C2H2-type" evidence="18">
    <location>
        <begin position="360"/>
        <end position="389"/>
    </location>
</feature>
<dbReference type="PROSITE" id="PS50157">
    <property type="entry name" value="ZINC_FINGER_C2H2_2"/>
    <property type="match status" value="4"/>
</dbReference>
<evidence type="ECO:0000256" key="11">
    <source>
        <dbReference type="ARBA" id="ARBA00023015"/>
    </source>
</evidence>
<dbReference type="FunFam" id="3.30.160.60:FF:000036">
    <property type="entry name" value="GLI family zinc finger 3"/>
    <property type="match status" value="1"/>
</dbReference>
<evidence type="ECO:0000259" key="18">
    <source>
        <dbReference type="PROSITE" id="PS50157"/>
    </source>
</evidence>
<keyword evidence="14" id="KW-0804">Transcription</keyword>
<dbReference type="GO" id="GO:0000981">
    <property type="term" value="F:DNA-binding transcription factor activity, RNA polymerase II-specific"/>
    <property type="evidence" value="ECO:0007669"/>
    <property type="project" value="TreeGrafter"/>
</dbReference>
<dbReference type="GO" id="GO:0000978">
    <property type="term" value="F:RNA polymerase II cis-regulatory region sequence-specific DNA binding"/>
    <property type="evidence" value="ECO:0007669"/>
    <property type="project" value="TreeGrafter"/>
</dbReference>
<keyword evidence="7" id="KW-0479">Metal-binding</keyword>
<comment type="subcellular location">
    <subcellularLocation>
        <location evidence="2">Cytoplasm</location>
    </subcellularLocation>
    <subcellularLocation>
        <location evidence="1">Nucleus</location>
    </subcellularLocation>
</comment>
<evidence type="ECO:0000313" key="19">
    <source>
        <dbReference type="Proteomes" id="UP000245341"/>
    </source>
</evidence>
<evidence type="ECO:0000256" key="1">
    <source>
        <dbReference type="ARBA" id="ARBA00004123"/>
    </source>
</evidence>
<dbReference type="Proteomes" id="UP000245341">
    <property type="component" value="Unplaced"/>
</dbReference>
<dbReference type="GO" id="GO:0007224">
    <property type="term" value="P:smoothened signaling pathway"/>
    <property type="evidence" value="ECO:0007669"/>
    <property type="project" value="TreeGrafter"/>
</dbReference>
<feature type="non-terminal residue" evidence="20">
    <location>
        <position position="418"/>
    </location>
</feature>
<feature type="compositionally biased region" description="Polar residues" evidence="17">
    <location>
        <begin position="215"/>
        <end position="241"/>
    </location>
</feature>
<evidence type="ECO:0000256" key="17">
    <source>
        <dbReference type="SAM" id="MobiDB-lite"/>
    </source>
</evidence>
<feature type="region of interest" description="Disordered" evidence="17">
    <location>
        <begin position="1"/>
        <end position="82"/>
    </location>
</feature>
<dbReference type="SUPFAM" id="SSF57667">
    <property type="entry name" value="beta-beta-alpha zinc fingers"/>
    <property type="match status" value="3"/>
</dbReference>
<evidence type="ECO:0000256" key="6">
    <source>
        <dbReference type="ARBA" id="ARBA00022553"/>
    </source>
</evidence>
<dbReference type="PROSITE" id="PS00028">
    <property type="entry name" value="ZINC_FINGER_C2H2_1"/>
    <property type="match status" value="3"/>
</dbReference>
<evidence type="ECO:0000256" key="7">
    <source>
        <dbReference type="ARBA" id="ARBA00022723"/>
    </source>
</evidence>